<dbReference type="SUPFAM" id="SSF51735">
    <property type="entry name" value="NAD(P)-binding Rossmann-fold domains"/>
    <property type="match status" value="1"/>
</dbReference>
<dbReference type="InterPro" id="IPR036291">
    <property type="entry name" value="NAD(P)-bd_dom_sf"/>
</dbReference>
<keyword evidence="2" id="KW-1185">Reference proteome</keyword>
<dbReference type="EMBL" id="MU856840">
    <property type="protein sequence ID" value="KAK4158219.1"/>
    <property type="molecule type" value="Genomic_DNA"/>
</dbReference>
<dbReference type="CDD" id="cd05325">
    <property type="entry name" value="carb_red_sniffer_like_SDR_c"/>
    <property type="match status" value="1"/>
</dbReference>
<dbReference type="PANTHER" id="PTHR45458:SF1">
    <property type="entry name" value="SHORT CHAIN DEHYDROGENASE"/>
    <property type="match status" value="1"/>
</dbReference>
<reference evidence="1" key="1">
    <citation type="journal article" date="2023" name="Mol. Phylogenet. Evol.">
        <title>Genome-scale phylogeny and comparative genomics of the fungal order Sordariales.</title>
        <authorList>
            <person name="Hensen N."/>
            <person name="Bonometti L."/>
            <person name="Westerberg I."/>
            <person name="Brannstrom I.O."/>
            <person name="Guillou S."/>
            <person name="Cros-Aarteil S."/>
            <person name="Calhoun S."/>
            <person name="Haridas S."/>
            <person name="Kuo A."/>
            <person name="Mondo S."/>
            <person name="Pangilinan J."/>
            <person name="Riley R."/>
            <person name="LaButti K."/>
            <person name="Andreopoulos B."/>
            <person name="Lipzen A."/>
            <person name="Chen C."/>
            <person name="Yan M."/>
            <person name="Daum C."/>
            <person name="Ng V."/>
            <person name="Clum A."/>
            <person name="Steindorff A."/>
            <person name="Ohm R.A."/>
            <person name="Martin F."/>
            <person name="Silar P."/>
            <person name="Natvig D.O."/>
            <person name="Lalanne C."/>
            <person name="Gautier V."/>
            <person name="Ament-Velasquez S.L."/>
            <person name="Kruys A."/>
            <person name="Hutchinson M.I."/>
            <person name="Powell A.J."/>
            <person name="Barry K."/>
            <person name="Miller A.N."/>
            <person name="Grigoriev I.V."/>
            <person name="Debuchy R."/>
            <person name="Gladieux P."/>
            <person name="Hiltunen Thoren M."/>
            <person name="Johannesson H."/>
        </authorList>
    </citation>
    <scope>NUCLEOTIDE SEQUENCE</scope>
    <source>
        <strain evidence="1">CBS 538.74</strain>
    </source>
</reference>
<reference evidence="1" key="2">
    <citation type="submission" date="2023-05" db="EMBL/GenBank/DDBJ databases">
        <authorList>
            <consortium name="Lawrence Berkeley National Laboratory"/>
            <person name="Steindorff A."/>
            <person name="Hensen N."/>
            <person name="Bonometti L."/>
            <person name="Westerberg I."/>
            <person name="Brannstrom I.O."/>
            <person name="Guillou S."/>
            <person name="Cros-Aarteil S."/>
            <person name="Calhoun S."/>
            <person name="Haridas S."/>
            <person name="Kuo A."/>
            <person name="Mondo S."/>
            <person name="Pangilinan J."/>
            <person name="Riley R."/>
            <person name="Labutti K."/>
            <person name="Andreopoulos B."/>
            <person name="Lipzen A."/>
            <person name="Chen C."/>
            <person name="Yanf M."/>
            <person name="Daum C."/>
            <person name="Ng V."/>
            <person name="Clum A."/>
            <person name="Ohm R."/>
            <person name="Martin F."/>
            <person name="Silar P."/>
            <person name="Natvig D."/>
            <person name="Lalanne C."/>
            <person name="Gautier V."/>
            <person name="Ament-Velasquez S.L."/>
            <person name="Kruys A."/>
            <person name="Hutchinson M.I."/>
            <person name="Powell A.J."/>
            <person name="Barry K."/>
            <person name="Miller A.N."/>
            <person name="Grigoriev I.V."/>
            <person name="Debuchy R."/>
            <person name="Gladieux P."/>
            <person name="Thoren M.H."/>
            <person name="Johannesson H."/>
        </authorList>
    </citation>
    <scope>NUCLEOTIDE SEQUENCE</scope>
    <source>
        <strain evidence="1">CBS 538.74</strain>
    </source>
</reference>
<comment type="caution">
    <text evidence="1">The sequence shown here is derived from an EMBL/GenBank/DDBJ whole genome shotgun (WGS) entry which is preliminary data.</text>
</comment>
<dbReference type="InterPro" id="IPR002347">
    <property type="entry name" value="SDR_fam"/>
</dbReference>
<protein>
    <submittedName>
        <fullName evidence="1">C-factor</fullName>
    </submittedName>
</protein>
<dbReference type="Gene3D" id="3.40.50.720">
    <property type="entry name" value="NAD(P)-binding Rossmann-like Domain"/>
    <property type="match status" value="1"/>
</dbReference>
<name>A0AAN6VV35_9PEZI</name>
<dbReference type="PANTHER" id="PTHR45458">
    <property type="entry name" value="SHORT-CHAIN DEHYDROGENASE/REDUCTASE SDR"/>
    <property type="match status" value="1"/>
</dbReference>
<gene>
    <name evidence="1" type="ORF">C8A00DRAFT_10914</name>
</gene>
<dbReference type="Pfam" id="PF00106">
    <property type="entry name" value="adh_short"/>
    <property type="match status" value="1"/>
</dbReference>
<evidence type="ECO:0000313" key="2">
    <source>
        <dbReference type="Proteomes" id="UP001302745"/>
    </source>
</evidence>
<dbReference type="Proteomes" id="UP001302745">
    <property type="component" value="Unassembled WGS sequence"/>
</dbReference>
<dbReference type="InterPro" id="IPR052184">
    <property type="entry name" value="SDR_enzymes"/>
</dbReference>
<proteinExistence type="predicted"/>
<evidence type="ECO:0000313" key="1">
    <source>
        <dbReference type="EMBL" id="KAK4158219.1"/>
    </source>
</evidence>
<sequence length="240" mass="25396">MPVYCITGTNRGLGLEFVRQLAQSGDNTIIAATRSLSSNLGDLKAVASPSTHILECDTSNVQSIHSFVKGVSQTLGSDKKIDFLLNSAGVNLASSQSSLNLSPDELQTQMAINVIGPAKIVELLLDASLLSNDVRILNMSSGLGSMQRASEIKPRKCAGYSISKAGLNMLTVHQSEDLKAQLPGVVVILMDPGWVKTRLGGAGAELEPSESIGGMLQVLHGLSGEDNGSFYHYSGEKIPW</sequence>
<dbReference type="AlphaFoldDB" id="A0AAN6VV35"/>
<organism evidence="1 2">
    <name type="scientific">Chaetomidium leptoderma</name>
    <dbReference type="NCBI Taxonomy" id="669021"/>
    <lineage>
        <taxon>Eukaryota</taxon>
        <taxon>Fungi</taxon>
        <taxon>Dikarya</taxon>
        <taxon>Ascomycota</taxon>
        <taxon>Pezizomycotina</taxon>
        <taxon>Sordariomycetes</taxon>
        <taxon>Sordariomycetidae</taxon>
        <taxon>Sordariales</taxon>
        <taxon>Chaetomiaceae</taxon>
        <taxon>Chaetomidium</taxon>
    </lineage>
</organism>
<dbReference type="GO" id="GO:0016616">
    <property type="term" value="F:oxidoreductase activity, acting on the CH-OH group of donors, NAD or NADP as acceptor"/>
    <property type="evidence" value="ECO:0007669"/>
    <property type="project" value="TreeGrafter"/>
</dbReference>
<accession>A0AAN6VV35</accession>
<dbReference type="PRINTS" id="PR00081">
    <property type="entry name" value="GDHRDH"/>
</dbReference>